<accession>A0ABU8MZP8</accession>
<dbReference type="InterPro" id="IPR000089">
    <property type="entry name" value="Biotin_lipoyl"/>
</dbReference>
<dbReference type="PROSITE" id="PS50979">
    <property type="entry name" value="BC"/>
    <property type="match status" value="1"/>
</dbReference>
<dbReference type="PROSITE" id="PS50968">
    <property type="entry name" value="BIOTINYL_LIPOYL"/>
    <property type="match status" value="1"/>
</dbReference>
<dbReference type="RefSeq" id="WP_337711688.1">
    <property type="nucleotide sequence ID" value="NZ_JBBEGL010000001.1"/>
</dbReference>
<evidence type="ECO:0000313" key="10">
    <source>
        <dbReference type="EMBL" id="MEJ2885194.1"/>
    </source>
</evidence>
<comment type="cofactor">
    <cofactor evidence="1">
        <name>biotin</name>
        <dbReference type="ChEBI" id="CHEBI:57586"/>
    </cofactor>
</comment>
<dbReference type="InterPro" id="IPR048429">
    <property type="entry name" value="MCC_alpha_BT"/>
</dbReference>
<dbReference type="Gene3D" id="3.30.470.20">
    <property type="entry name" value="ATP-grasp fold, B domain"/>
    <property type="match status" value="1"/>
</dbReference>
<dbReference type="PROSITE" id="PS00866">
    <property type="entry name" value="CPSASE_1"/>
    <property type="match status" value="1"/>
</dbReference>
<dbReference type="Pfam" id="PF02786">
    <property type="entry name" value="CPSase_L_D2"/>
    <property type="match status" value="1"/>
</dbReference>
<dbReference type="InterPro" id="IPR011054">
    <property type="entry name" value="Rudment_hybrid_motif"/>
</dbReference>
<dbReference type="SUPFAM" id="SSF51230">
    <property type="entry name" value="Single hybrid motif"/>
    <property type="match status" value="1"/>
</dbReference>
<dbReference type="InterPro" id="IPR050856">
    <property type="entry name" value="Biotin_carboxylase_complex"/>
</dbReference>
<evidence type="ECO:0000313" key="11">
    <source>
        <dbReference type="Proteomes" id="UP001370100"/>
    </source>
</evidence>
<dbReference type="SMART" id="SM00878">
    <property type="entry name" value="Biotin_carb_C"/>
    <property type="match status" value="1"/>
</dbReference>
<organism evidence="10 11">
    <name type="scientific">Actinomycetospora aeridis</name>
    <dbReference type="NCBI Taxonomy" id="3129231"/>
    <lineage>
        <taxon>Bacteria</taxon>
        <taxon>Bacillati</taxon>
        <taxon>Actinomycetota</taxon>
        <taxon>Actinomycetes</taxon>
        <taxon>Pseudonocardiales</taxon>
        <taxon>Pseudonocardiaceae</taxon>
        <taxon>Actinomycetospora</taxon>
    </lineage>
</organism>
<feature type="domain" description="Lipoyl-binding" evidence="7">
    <location>
        <begin position="579"/>
        <end position="660"/>
    </location>
</feature>
<keyword evidence="2" id="KW-0436">Ligase</keyword>
<dbReference type="SUPFAM" id="SSF56059">
    <property type="entry name" value="Glutathione synthetase ATP-binding domain-like"/>
    <property type="match status" value="1"/>
</dbReference>
<dbReference type="InterPro" id="IPR005479">
    <property type="entry name" value="CPAse_ATP-bd"/>
</dbReference>
<dbReference type="PROSITE" id="PS50975">
    <property type="entry name" value="ATP_GRASP"/>
    <property type="match status" value="1"/>
</dbReference>
<keyword evidence="4 6" id="KW-0067">ATP-binding</keyword>
<dbReference type="PANTHER" id="PTHR18866">
    <property type="entry name" value="CARBOXYLASE:PYRUVATE/ACETYL-COA/PROPIONYL-COA CARBOXYLASE"/>
    <property type="match status" value="1"/>
</dbReference>
<dbReference type="Proteomes" id="UP001370100">
    <property type="component" value="Unassembled WGS sequence"/>
</dbReference>
<comment type="caution">
    <text evidence="10">The sequence shown here is derived from an EMBL/GenBank/DDBJ whole genome shotgun (WGS) entry which is preliminary data.</text>
</comment>
<evidence type="ECO:0000256" key="4">
    <source>
        <dbReference type="ARBA" id="ARBA00022840"/>
    </source>
</evidence>
<evidence type="ECO:0000256" key="3">
    <source>
        <dbReference type="ARBA" id="ARBA00022741"/>
    </source>
</evidence>
<dbReference type="CDD" id="cd06850">
    <property type="entry name" value="biotinyl_domain"/>
    <property type="match status" value="1"/>
</dbReference>
<dbReference type="PANTHER" id="PTHR18866:SF126">
    <property type="entry name" value="BIOTIN CARBOXYLASE"/>
    <property type="match status" value="1"/>
</dbReference>
<dbReference type="InterPro" id="IPR016185">
    <property type="entry name" value="PreATP-grasp_dom_sf"/>
</dbReference>
<reference evidence="10 11" key="1">
    <citation type="submission" date="2024-03" db="EMBL/GenBank/DDBJ databases">
        <title>Actinomycetospora sp. OC33-EN06, a novel actinomycete isolated from wild orchid (Aerides multiflora).</title>
        <authorList>
            <person name="Suriyachadkun C."/>
        </authorList>
    </citation>
    <scope>NUCLEOTIDE SEQUENCE [LARGE SCALE GENOMIC DNA]</scope>
    <source>
        <strain evidence="10 11">OC33-EN06</strain>
    </source>
</reference>
<dbReference type="SUPFAM" id="SSF51246">
    <property type="entry name" value="Rudiment single hybrid motif"/>
    <property type="match status" value="1"/>
</dbReference>
<dbReference type="Pfam" id="PF21139">
    <property type="entry name" value="BT_MCC_alpha"/>
    <property type="match status" value="1"/>
</dbReference>
<dbReference type="InterPro" id="IPR005482">
    <property type="entry name" value="Biotin_COase_C"/>
</dbReference>
<evidence type="ECO:0000256" key="2">
    <source>
        <dbReference type="ARBA" id="ARBA00022598"/>
    </source>
</evidence>
<dbReference type="InterPro" id="IPR011764">
    <property type="entry name" value="Biotin_carboxylation_dom"/>
</dbReference>
<dbReference type="InterPro" id="IPR011053">
    <property type="entry name" value="Single_hybrid_motif"/>
</dbReference>
<dbReference type="Pfam" id="PF02785">
    <property type="entry name" value="Biotin_carb_C"/>
    <property type="match status" value="1"/>
</dbReference>
<evidence type="ECO:0000256" key="1">
    <source>
        <dbReference type="ARBA" id="ARBA00001953"/>
    </source>
</evidence>
<dbReference type="InterPro" id="IPR011761">
    <property type="entry name" value="ATP-grasp"/>
</dbReference>
<evidence type="ECO:0000256" key="5">
    <source>
        <dbReference type="ARBA" id="ARBA00023267"/>
    </source>
</evidence>
<gene>
    <name evidence="10" type="ORF">WCD41_01930</name>
</gene>
<dbReference type="Pfam" id="PF00364">
    <property type="entry name" value="Biotin_lipoyl"/>
    <property type="match status" value="1"/>
</dbReference>
<feature type="domain" description="Biotin carboxylation" evidence="9">
    <location>
        <begin position="12"/>
        <end position="455"/>
    </location>
</feature>
<feature type="domain" description="ATP-grasp" evidence="8">
    <location>
        <begin position="131"/>
        <end position="326"/>
    </location>
</feature>
<dbReference type="SUPFAM" id="SSF52440">
    <property type="entry name" value="PreATP-grasp domain"/>
    <property type="match status" value="1"/>
</dbReference>
<sequence length="669" mass="69577">MNPSPSPRAPRTITKLLVANRGEIAARVMRTAHALGIGTVAVYSDPDADAPFVALADEAVRLPGASPSETYLRADLVIAAARTTGADAVHPGYGFLSENAGFARDCAAAGLVFVGPTPEAIGSMGSKLEAKALMQAAGVPVLPGATVTDDTDLDAVAAEIGFPVLVKAAFGGGGRGMRIVRSAPELRDSVDGARREAASAFGDGTVFLERFVEDPRHVEVQIVGDTAGEVVHLFERECSIQRRYQKIVEESPSPAVDEALRDELGTAAVAAGKAIGYTGAGTVEFVLDRDGAFFFLEVNTRLQVEHPVTELVTGLDLVALQLRIAEGHPLPAEVTGARIDGHAIEVRLYAEDVPAGYLPATGTLHRFVVPALPGVRVDTGVVDGSVVSPHYDPMLAKVIAHGATRAEAARTLARALARAELHGVTTNRDLLVGILRDAEFLAGGTDTGFLPRHPELVSPGPDDGERVRAVAAALALQAEHRADAPVLRSVPTGWRNVGGPPQSASYATGDRTIDVTYASRRARLDVAVDGEPLPVTLVAASPEQVTLEVGGVRRAYRVHRAAGWTFVDGPDGASAFTDVPRFADPNAVAHAGSLLAPMPGTVVRVLAASGDAVTAGAALVVLEAMKMEHTVAAPVDGVVGEMHVVPGDQVETRQVLAVVEDATAAEEAS</sequence>
<proteinExistence type="predicted"/>
<keyword evidence="5" id="KW-0092">Biotin</keyword>
<dbReference type="Pfam" id="PF00289">
    <property type="entry name" value="Biotin_carb_N"/>
    <property type="match status" value="1"/>
</dbReference>
<evidence type="ECO:0000259" key="9">
    <source>
        <dbReference type="PROSITE" id="PS50979"/>
    </source>
</evidence>
<keyword evidence="11" id="KW-1185">Reference proteome</keyword>
<keyword evidence="3 6" id="KW-0547">Nucleotide-binding</keyword>
<dbReference type="InterPro" id="IPR005481">
    <property type="entry name" value="BC-like_N"/>
</dbReference>
<name>A0ABU8MZP8_9PSEU</name>
<dbReference type="PROSITE" id="PS00867">
    <property type="entry name" value="CPSASE_2"/>
    <property type="match status" value="1"/>
</dbReference>
<evidence type="ECO:0000259" key="8">
    <source>
        <dbReference type="PROSITE" id="PS50975"/>
    </source>
</evidence>
<dbReference type="Gene3D" id="2.40.50.100">
    <property type="match status" value="1"/>
</dbReference>
<dbReference type="EMBL" id="JBBEGL010000001">
    <property type="protein sequence ID" value="MEJ2885194.1"/>
    <property type="molecule type" value="Genomic_DNA"/>
</dbReference>
<evidence type="ECO:0000256" key="6">
    <source>
        <dbReference type="PROSITE-ProRule" id="PRU00409"/>
    </source>
</evidence>
<protein>
    <submittedName>
        <fullName evidence="10">Biotin carboxylase N-terminal domain-containing protein</fullName>
    </submittedName>
</protein>
<evidence type="ECO:0000259" key="7">
    <source>
        <dbReference type="PROSITE" id="PS50968"/>
    </source>
</evidence>